<gene>
    <name evidence="2" type="ORF">DVB73_03080</name>
</gene>
<feature type="transmembrane region" description="Helical" evidence="1">
    <location>
        <begin position="272"/>
        <end position="301"/>
    </location>
</feature>
<keyword evidence="1" id="KW-0472">Membrane</keyword>
<reference evidence="2 3" key="1">
    <citation type="submission" date="2018-07" db="EMBL/GenBank/DDBJ databases">
        <title>Complete genome sequence of a Pseudomonas plecoglossicida strain pathogenic to the marine fish, Larimichthys crocea.</title>
        <authorList>
            <person name="Tao Z."/>
        </authorList>
    </citation>
    <scope>NUCLEOTIDE SEQUENCE [LARGE SCALE GENOMIC DNA]</scope>
    <source>
        <strain evidence="2 3">XSDHY-P</strain>
    </source>
</reference>
<dbReference type="RefSeq" id="WP_016394648.1">
    <property type="nucleotide sequence ID" value="NZ_CP031146.1"/>
</dbReference>
<keyword evidence="1" id="KW-0812">Transmembrane</keyword>
<organism evidence="2 3">
    <name type="scientific">Pseudomonas plecoglossicida</name>
    <dbReference type="NCBI Taxonomy" id="70775"/>
    <lineage>
        <taxon>Bacteria</taxon>
        <taxon>Pseudomonadati</taxon>
        <taxon>Pseudomonadota</taxon>
        <taxon>Gammaproteobacteria</taxon>
        <taxon>Pseudomonadales</taxon>
        <taxon>Pseudomonadaceae</taxon>
        <taxon>Pseudomonas</taxon>
    </lineage>
</organism>
<sequence length="324" mass="33362">MGTGGQDGLLGQGDLPWPSVVAARTYGRLDIGGIYSADDMSAAEFLIAELKSPDNELTADEAEEYALQLHTLISKIESSAKVTKDQVLALKGKAEAIPIVGQLLFGTANLPGTIANVGALIHAASMSTKVENLLGMTGDTRKKLKKWAASRGKPNSISASRALKGRLKLVRVGGNLYFEVPANTKASIYRLSGAVGGSHAHIPAFNTAKALRATAYVDGAAYGSRGIGLALTGKLSGGVLAFVPQAAVDWNNSTDVADFIKKSAYSQPTNGLAFAAGVAIGMASAPAVVVITVSIFAGLAIQLAMSDDGLGWGTDLGNFLTGKD</sequence>
<proteinExistence type="predicted"/>
<accession>A0AAD0QV92</accession>
<protein>
    <submittedName>
        <fullName evidence="2">Uncharacterized protein</fullName>
    </submittedName>
</protein>
<keyword evidence="1" id="KW-1133">Transmembrane helix</keyword>
<evidence type="ECO:0000313" key="3">
    <source>
        <dbReference type="Proteomes" id="UP000256503"/>
    </source>
</evidence>
<dbReference type="GeneID" id="49612392"/>
<dbReference type="EMBL" id="CP031146">
    <property type="protein sequence ID" value="AXM94864.1"/>
    <property type="molecule type" value="Genomic_DNA"/>
</dbReference>
<evidence type="ECO:0000256" key="1">
    <source>
        <dbReference type="SAM" id="Phobius"/>
    </source>
</evidence>
<name>A0AAD0QV92_PSEDL</name>
<dbReference type="Proteomes" id="UP000256503">
    <property type="component" value="Chromosome"/>
</dbReference>
<evidence type="ECO:0000313" key="2">
    <source>
        <dbReference type="EMBL" id="AXM94864.1"/>
    </source>
</evidence>
<dbReference type="AlphaFoldDB" id="A0AAD0QV92"/>